<reference evidence="3 4" key="1">
    <citation type="submission" date="2017-01" db="EMBL/GenBank/DDBJ databases">
        <title>Genome sequence of Rhodoferax antarcticus ANT.BR, a psychrophilic purple nonsulfur bacterium from an Antarctic microbial mat.</title>
        <authorList>
            <person name="Baker J."/>
            <person name="Riester C."/>
            <person name="Skinner B."/>
            <person name="Newell A."/>
            <person name="Swingley W."/>
            <person name="Madigan M."/>
            <person name="Jung D."/>
            <person name="Asao M."/>
            <person name="Chen M."/>
            <person name="Loughlin P."/>
            <person name="Pan H."/>
            <person name="Lin S."/>
            <person name="Li N."/>
            <person name="Shaw J."/>
            <person name="Prado M."/>
            <person name="Sherman C."/>
            <person name="Li X."/>
            <person name="Tang J."/>
            <person name="Blankenship R."/>
            <person name="Zhao T."/>
            <person name="Touchman J."/>
            <person name="Sattley M."/>
        </authorList>
    </citation>
    <scope>NUCLEOTIDE SEQUENCE [LARGE SCALE GENOMIC DNA]</scope>
    <source>
        <strain evidence="3 4">ANT.BR</strain>
    </source>
</reference>
<sequence length="403" mass="43844">MTRFATRRQWLSAALAATWGAAWPQVDAATQQAVAPPLLPRPLQFPCDLGSHPETAIEWWYVTGALQAPGNVTLGFQLTFFRSRVPNTQAMRSRFAAKQLFFAHAAVTDVAGKRLLHDQRIARSGDAPELDLAQASETDTDVRLRDWSLVRTGEVYLAKAVGSDFALNLTLRETQPLLLQGDQGFSRKGPLPEQASFYYSLPQLAVTGQVTLSGKVLPVTGRAWLDHEWSQSIMPPQAVGWDWTGVNLNDGGALTLFRLRDKVGGSVWAGGSWRKAGATQAVILTSEQVVFKPERLWKSPSSGTTYPVEWSLSILGLRKLTGPSGLAGSTGMPETAPIPGAMTSATEPLHFTLRALIDNQELDSSRSTGAIYWEGLSDLLDAQGQPVGRGYLEMTGYSKPLIL</sequence>
<dbReference type="Proteomes" id="UP000185911">
    <property type="component" value="Unassembled WGS sequence"/>
</dbReference>
<feature type="chain" id="PRO_5012322085" evidence="1">
    <location>
        <begin position="29"/>
        <end position="403"/>
    </location>
</feature>
<dbReference type="Pfam" id="PF07143">
    <property type="entry name" value="CrtC"/>
    <property type="match status" value="1"/>
</dbReference>
<dbReference type="InterPro" id="IPR010791">
    <property type="entry name" value="AttH_dom"/>
</dbReference>
<dbReference type="PANTHER" id="PTHR38591">
    <property type="entry name" value="HYDROLASE"/>
    <property type="match status" value="1"/>
</dbReference>
<dbReference type="PANTHER" id="PTHR38591:SF1">
    <property type="entry name" value="BLL1000 PROTEIN"/>
    <property type="match status" value="1"/>
</dbReference>
<dbReference type="Pfam" id="PF17186">
    <property type="entry name" value="Lipocalin_9"/>
    <property type="match status" value="1"/>
</dbReference>
<comment type="caution">
    <text evidence="3">The sequence shown here is derived from an EMBL/GenBank/DDBJ whole genome shotgun (WGS) entry which is preliminary data.</text>
</comment>
<feature type="domain" description="AttH" evidence="2">
    <location>
        <begin position="57"/>
        <end position="231"/>
    </location>
</feature>
<gene>
    <name evidence="3" type="primary">attH</name>
    <name evidence="3" type="ORF">BLL52_3885</name>
</gene>
<keyword evidence="4" id="KW-1185">Reference proteome</keyword>
<evidence type="ECO:0000313" key="4">
    <source>
        <dbReference type="Proteomes" id="UP000185911"/>
    </source>
</evidence>
<evidence type="ECO:0000259" key="2">
    <source>
        <dbReference type="Pfam" id="PF07143"/>
    </source>
</evidence>
<dbReference type="STRING" id="81479.RA876_13205"/>
<dbReference type="EMBL" id="MSYM01000018">
    <property type="protein sequence ID" value="OLP05065.1"/>
    <property type="molecule type" value="Genomic_DNA"/>
</dbReference>
<evidence type="ECO:0000256" key="1">
    <source>
        <dbReference type="SAM" id="SignalP"/>
    </source>
</evidence>
<keyword evidence="1" id="KW-0732">Signal</keyword>
<dbReference type="InterPro" id="IPR006311">
    <property type="entry name" value="TAT_signal"/>
</dbReference>
<accession>A0A1Q8YAM8</accession>
<organism evidence="3 4">
    <name type="scientific">Rhodoferax antarcticus ANT.BR</name>
    <dbReference type="NCBI Taxonomy" id="1111071"/>
    <lineage>
        <taxon>Bacteria</taxon>
        <taxon>Pseudomonadati</taxon>
        <taxon>Pseudomonadota</taxon>
        <taxon>Betaproteobacteria</taxon>
        <taxon>Burkholderiales</taxon>
        <taxon>Comamonadaceae</taxon>
        <taxon>Rhodoferax</taxon>
    </lineage>
</organism>
<dbReference type="PROSITE" id="PS51318">
    <property type="entry name" value="TAT"/>
    <property type="match status" value="1"/>
</dbReference>
<dbReference type="InterPro" id="IPR023374">
    <property type="entry name" value="AttH-like_dom_sf"/>
</dbReference>
<proteinExistence type="predicted"/>
<dbReference type="Gene3D" id="2.40.370.10">
    <property type="entry name" value="AttH-like domain"/>
    <property type="match status" value="2"/>
</dbReference>
<name>A0A1Q8YAM8_9BURK</name>
<feature type="signal peptide" evidence="1">
    <location>
        <begin position="1"/>
        <end position="28"/>
    </location>
</feature>
<evidence type="ECO:0000313" key="3">
    <source>
        <dbReference type="EMBL" id="OLP05065.1"/>
    </source>
</evidence>
<protein>
    <submittedName>
        <fullName evidence="3">Putative AttH</fullName>
    </submittedName>
</protein>
<dbReference type="SUPFAM" id="SSF159245">
    <property type="entry name" value="AttH-like"/>
    <property type="match status" value="1"/>
</dbReference>
<dbReference type="AlphaFoldDB" id="A0A1Q8YAM8"/>